<dbReference type="HAMAP" id="MF_00076">
    <property type="entry name" value="HisB"/>
    <property type="match status" value="1"/>
</dbReference>
<keyword evidence="7" id="KW-0368">Histidine biosynthesis</keyword>
<dbReference type="FunFam" id="3.30.230.40:FF:000001">
    <property type="entry name" value="Imidazoleglycerol-phosphate dehydratase HisB"/>
    <property type="match status" value="1"/>
</dbReference>
<gene>
    <name evidence="10" type="primary">HIS3</name>
    <name evidence="10" type="ORF">OHC33_005114</name>
</gene>
<dbReference type="PANTHER" id="PTHR23133">
    <property type="entry name" value="IMIDAZOLEGLYCEROL-PHOSPHATE DEHYDRATASE HIS7"/>
    <property type="match status" value="1"/>
</dbReference>
<dbReference type="EMBL" id="JAKLMC020000010">
    <property type="protein sequence ID" value="KAK5953844.1"/>
    <property type="molecule type" value="Genomic_DNA"/>
</dbReference>
<reference evidence="10 11" key="1">
    <citation type="submission" date="2022-12" db="EMBL/GenBank/DDBJ databases">
        <title>Genomic features and morphological characterization of a novel Knufia sp. strain isolated from spacecraft assembly facility.</title>
        <authorList>
            <person name="Teixeira M."/>
            <person name="Chander A.M."/>
            <person name="Stajich J.E."/>
            <person name="Venkateswaran K."/>
        </authorList>
    </citation>
    <scope>NUCLEOTIDE SEQUENCE [LARGE SCALE GENOMIC DNA]</scope>
    <source>
        <strain evidence="10 11">FJI-L2-BK-P2</strain>
    </source>
</reference>
<accession>A0AAN8EEM0</accession>
<dbReference type="Proteomes" id="UP001316803">
    <property type="component" value="Unassembled WGS sequence"/>
</dbReference>
<protein>
    <recommendedName>
        <fullName evidence="5">Imidazoleglycerol-phosphate dehydratase</fullName>
        <ecNumber evidence="4">4.2.1.19</ecNumber>
    </recommendedName>
</protein>
<dbReference type="InterPro" id="IPR020568">
    <property type="entry name" value="Ribosomal_Su5_D2-typ_SF"/>
</dbReference>
<comment type="caution">
    <text evidence="10">The sequence shown here is derived from an EMBL/GenBank/DDBJ whole genome shotgun (WGS) entry which is preliminary data.</text>
</comment>
<dbReference type="EC" id="4.2.1.19" evidence="4"/>
<dbReference type="GO" id="GO:0000105">
    <property type="term" value="P:L-histidine biosynthetic process"/>
    <property type="evidence" value="ECO:0007669"/>
    <property type="project" value="UniProtKB-KW"/>
</dbReference>
<dbReference type="AlphaFoldDB" id="A0AAN8EEM0"/>
<dbReference type="CDD" id="cd07914">
    <property type="entry name" value="IGPD"/>
    <property type="match status" value="1"/>
</dbReference>
<evidence type="ECO:0000256" key="8">
    <source>
        <dbReference type="ARBA" id="ARBA00023239"/>
    </source>
</evidence>
<comment type="pathway">
    <text evidence="2">Amino-acid biosynthesis; L-histidine biosynthesis; L-histidine from 5-phospho-alpha-D-ribose 1-diphosphate: step 6/9.</text>
</comment>
<comment type="catalytic activity">
    <reaction evidence="1">
        <text>D-erythro-1-(imidazol-4-yl)glycerol 3-phosphate = 3-(imidazol-4-yl)-2-oxopropyl phosphate + H2O</text>
        <dbReference type="Rhea" id="RHEA:11040"/>
        <dbReference type="ChEBI" id="CHEBI:15377"/>
        <dbReference type="ChEBI" id="CHEBI:57766"/>
        <dbReference type="ChEBI" id="CHEBI:58278"/>
        <dbReference type="EC" id="4.2.1.19"/>
    </reaction>
</comment>
<dbReference type="Gene3D" id="3.30.230.40">
    <property type="entry name" value="Imidazole glycerol phosphate dehydratase, domain 1"/>
    <property type="match status" value="2"/>
</dbReference>
<dbReference type="SUPFAM" id="SSF54211">
    <property type="entry name" value="Ribosomal protein S5 domain 2-like"/>
    <property type="match status" value="2"/>
</dbReference>
<evidence type="ECO:0000256" key="9">
    <source>
        <dbReference type="SAM" id="MobiDB-lite"/>
    </source>
</evidence>
<dbReference type="PROSITE" id="PS00955">
    <property type="entry name" value="IGP_DEHYDRATASE_2"/>
    <property type="match status" value="1"/>
</dbReference>
<dbReference type="PANTHER" id="PTHR23133:SF2">
    <property type="entry name" value="IMIDAZOLEGLYCEROL-PHOSPHATE DEHYDRATASE"/>
    <property type="match status" value="1"/>
</dbReference>
<dbReference type="Pfam" id="PF00475">
    <property type="entry name" value="IGPD"/>
    <property type="match status" value="1"/>
</dbReference>
<evidence type="ECO:0000313" key="10">
    <source>
        <dbReference type="EMBL" id="KAK5953844.1"/>
    </source>
</evidence>
<evidence type="ECO:0000256" key="1">
    <source>
        <dbReference type="ARBA" id="ARBA00001723"/>
    </source>
</evidence>
<feature type="region of interest" description="Disordered" evidence="9">
    <location>
        <begin position="20"/>
        <end position="45"/>
    </location>
</feature>
<sequence length="287" mass="31016">MNNTSFIIYDDPIPRYIHCEYNQPSPKPKMGSTSPQSSSPAMSRRTCALSRITNETKIQISMSIDGGALAPFEPSEHFDSNFQPSTKHPDLAIPLPASHHATQITSTQQIAIDTGVGFLDHMLHALSKHAGWSLAIRARGDLIIDDHHTTEDVFLALGTAFNKCLGDRKSVVRFGRGDAPLDEAVSWSVIDLSNRPYAVINLGFTREKIGDLSTEMIVHGLESFAQAASVTLHVKCEYGFNNHHRAESAFKSLAVACRVACERRGEGTVGGGDVVSTKGVLGSSVSG</sequence>
<evidence type="ECO:0000313" key="11">
    <source>
        <dbReference type="Proteomes" id="UP001316803"/>
    </source>
</evidence>
<dbReference type="InterPro" id="IPR038494">
    <property type="entry name" value="IGPD_sf"/>
</dbReference>
<evidence type="ECO:0000256" key="5">
    <source>
        <dbReference type="ARBA" id="ARBA00016664"/>
    </source>
</evidence>
<name>A0AAN8EEM0_9EURO</name>
<evidence type="ECO:0000256" key="4">
    <source>
        <dbReference type="ARBA" id="ARBA00012075"/>
    </source>
</evidence>
<evidence type="ECO:0000256" key="6">
    <source>
        <dbReference type="ARBA" id="ARBA00022605"/>
    </source>
</evidence>
<organism evidence="10 11">
    <name type="scientific">Knufia fluminis</name>
    <dbReference type="NCBI Taxonomy" id="191047"/>
    <lineage>
        <taxon>Eukaryota</taxon>
        <taxon>Fungi</taxon>
        <taxon>Dikarya</taxon>
        <taxon>Ascomycota</taxon>
        <taxon>Pezizomycotina</taxon>
        <taxon>Eurotiomycetes</taxon>
        <taxon>Chaetothyriomycetidae</taxon>
        <taxon>Chaetothyriales</taxon>
        <taxon>Trichomeriaceae</taxon>
        <taxon>Knufia</taxon>
    </lineage>
</organism>
<dbReference type="InterPro" id="IPR020565">
    <property type="entry name" value="ImidazoleglycerP_deHydtase_CS"/>
</dbReference>
<proteinExistence type="inferred from homology"/>
<keyword evidence="8 10" id="KW-0456">Lyase</keyword>
<dbReference type="InterPro" id="IPR000807">
    <property type="entry name" value="ImidazoleglycerolP_deHydtase"/>
</dbReference>
<keyword evidence="11" id="KW-1185">Reference proteome</keyword>
<comment type="similarity">
    <text evidence="3">Belongs to the imidazoleglycerol-phosphate dehydratase family.</text>
</comment>
<dbReference type="FunFam" id="3.30.230.40:FF:000005">
    <property type="entry name" value="Imidazoleglycerol-phosphate dehydratase"/>
    <property type="match status" value="1"/>
</dbReference>
<evidence type="ECO:0000256" key="3">
    <source>
        <dbReference type="ARBA" id="ARBA00007481"/>
    </source>
</evidence>
<feature type="compositionally biased region" description="Low complexity" evidence="9">
    <location>
        <begin position="32"/>
        <end position="43"/>
    </location>
</feature>
<dbReference type="GO" id="GO:0004424">
    <property type="term" value="F:imidazoleglycerol-phosphate dehydratase activity"/>
    <property type="evidence" value="ECO:0007669"/>
    <property type="project" value="UniProtKB-EC"/>
</dbReference>
<keyword evidence="6" id="KW-0028">Amino-acid biosynthesis</keyword>
<evidence type="ECO:0000256" key="7">
    <source>
        <dbReference type="ARBA" id="ARBA00023102"/>
    </source>
</evidence>
<evidence type="ECO:0000256" key="2">
    <source>
        <dbReference type="ARBA" id="ARBA00005047"/>
    </source>
</evidence>